<dbReference type="RefSeq" id="WP_173033604.1">
    <property type="nucleotide sequence ID" value="NZ_AP022870.1"/>
</dbReference>
<feature type="transmembrane region" description="Helical" evidence="8">
    <location>
        <begin position="349"/>
        <end position="367"/>
    </location>
</feature>
<feature type="transmembrane region" description="Helical" evidence="8">
    <location>
        <begin position="156"/>
        <end position="174"/>
    </location>
</feature>
<feature type="transmembrane region" description="Helical" evidence="8">
    <location>
        <begin position="416"/>
        <end position="436"/>
    </location>
</feature>
<gene>
    <name evidence="9" type="ORF">Pflav_006760</name>
</gene>
<feature type="transmembrane region" description="Helical" evidence="8">
    <location>
        <begin position="443"/>
        <end position="463"/>
    </location>
</feature>
<sequence length="468" mass="47446">MLTNCRALGLGGSVLLAAGGLAAGALPAQVPFGLTILRRHPGWGIVVAYAGLVLLIAAWWRLGHLVRGDGRDDGGGDGKSAKPTPKQLMITLAIWSAPLLLAPPLFSRDVYSYLAQGAMVGAGLDVYEHGPAYYGGPVAAEVPAIWQHTPTPYGPFFLLVATGVAAAAGAHLAAGVLGMRLVAVLGVVLLTAALPSLARRCGVDPAAALWLGALNPLVLAHLVAGAHNDAIMVGLLVAGLAAAVARHPAVGAALIALAALVKAPAVVAIFFVASIWAEQATGRWRRVRTMLYAAAVAAATTVVITAVAGTGYGWVRALNTPVSTGNWSPTSLLGRATGAILGTAHAVPMWHWIGLGAAVVAGAILWLRRTHLGPVYAVGLGLGAIVLFGPALRPWYLLWGLVPLAAAAPDGRVRKVAAVACAALAMVVLPSGFAFGAEQVAQAVFGCVLAAALAAALLTPSRVPVVAQ</sequence>
<organism evidence="9 10">
    <name type="scientific">Phytohabitans flavus</name>
    <dbReference type="NCBI Taxonomy" id="1076124"/>
    <lineage>
        <taxon>Bacteria</taxon>
        <taxon>Bacillati</taxon>
        <taxon>Actinomycetota</taxon>
        <taxon>Actinomycetes</taxon>
        <taxon>Micromonosporales</taxon>
        <taxon>Micromonosporaceae</taxon>
    </lineage>
</organism>
<feature type="transmembrane region" description="Helical" evidence="8">
    <location>
        <begin position="253"/>
        <end position="277"/>
    </location>
</feature>
<feature type="transmembrane region" description="Helical" evidence="8">
    <location>
        <begin position="230"/>
        <end position="247"/>
    </location>
</feature>
<comment type="subcellular location">
    <subcellularLocation>
        <location evidence="1">Membrane</location>
        <topology evidence="1">Multi-pass membrane protein</topology>
    </subcellularLocation>
</comment>
<keyword evidence="10" id="KW-1185">Reference proteome</keyword>
<evidence type="ECO:0000256" key="2">
    <source>
        <dbReference type="ARBA" id="ARBA00022676"/>
    </source>
</evidence>
<keyword evidence="4 8" id="KW-0812">Transmembrane</keyword>
<reference evidence="9 10" key="1">
    <citation type="submission" date="2020-03" db="EMBL/GenBank/DDBJ databases">
        <title>Whole genome shotgun sequence of Phytohabitans flavus NBRC 107702.</title>
        <authorList>
            <person name="Komaki H."/>
            <person name="Tamura T."/>
        </authorList>
    </citation>
    <scope>NUCLEOTIDE SEQUENCE [LARGE SCALE GENOMIC DNA]</scope>
    <source>
        <strain evidence="9 10">NBRC 107702</strain>
    </source>
</reference>
<feature type="transmembrane region" description="Helical" evidence="8">
    <location>
        <begin position="181"/>
        <end position="199"/>
    </location>
</feature>
<proteinExistence type="inferred from homology"/>
<keyword evidence="2" id="KW-0328">Glycosyltransferase</keyword>
<evidence type="ECO:0000256" key="6">
    <source>
        <dbReference type="ARBA" id="ARBA00023136"/>
    </source>
</evidence>
<evidence type="ECO:0000256" key="7">
    <source>
        <dbReference type="ARBA" id="ARBA00043987"/>
    </source>
</evidence>
<feature type="transmembrane region" description="Helical" evidence="8">
    <location>
        <begin position="205"/>
        <end position="223"/>
    </location>
</feature>
<protein>
    <submittedName>
        <fullName evidence="9">Membrane protein</fullName>
    </submittedName>
</protein>
<dbReference type="KEGG" id="pfla:Pflav_006760"/>
<dbReference type="GO" id="GO:0016757">
    <property type="term" value="F:glycosyltransferase activity"/>
    <property type="evidence" value="ECO:0007669"/>
    <property type="project" value="UniProtKB-KW"/>
</dbReference>
<dbReference type="NCBIfam" id="NF038066">
    <property type="entry name" value="MptB"/>
    <property type="match status" value="1"/>
</dbReference>
<feature type="transmembrane region" description="Helical" evidence="8">
    <location>
        <begin position="289"/>
        <end position="315"/>
    </location>
</feature>
<feature type="transmembrane region" description="Helical" evidence="8">
    <location>
        <begin position="43"/>
        <end position="62"/>
    </location>
</feature>
<name>A0A6F8XKC2_9ACTN</name>
<comment type="similarity">
    <text evidence="7">Belongs to the MptA/B family.</text>
</comment>
<evidence type="ECO:0000256" key="8">
    <source>
        <dbReference type="SAM" id="Phobius"/>
    </source>
</evidence>
<keyword evidence="5 8" id="KW-1133">Transmembrane helix</keyword>
<evidence type="ECO:0000313" key="9">
    <source>
        <dbReference type="EMBL" id="BCB74266.1"/>
    </source>
</evidence>
<dbReference type="Proteomes" id="UP000502508">
    <property type="component" value="Chromosome"/>
</dbReference>
<dbReference type="Pfam" id="PF26314">
    <property type="entry name" value="MptA_B_family"/>
    <property type="match status" value="1"/>
</dbReference>
<feature type="transmembrane region" description="Helical" evidence="8">
    <location>
        <begin position="88"/>
        <end position="106"/>
    </location>
</feature>
<dbReference type="InterPro" id="IPR049829">
    <property type="entry name" value="MptA/B-like"/>
</dbReference>
<evidence type="ECO:0000256" key="4">
    <source>
        <dbReference type="ARBA" id="ARBA00022692"/>
    </source>
</evidence>
<reference evidence="9 10" key="2">
    <citation type="submission" date="2020-03" db="EMBL/GenBank/DDBJ databases">
        <authorList>
            <person name="Ichikawa N."/>
            <person name="Kimura A."/>
            <person name="Kitahashi Y."/>
            <person name="Uohara A."/>
        </authorList>
    </citation>
    <scope>NUCLEOTIDE SEQUENCE [LARGE SCALE GENOMIC DNA]</scope>
    <source>
        <strain evidence="9 10">NBRC 107702</strain>
    </source>
</reference>
<keyword evidence="6 8" id="KW-0472">Membrane</keyword>
<accession>A0A6F8XKC2</accession>
<feature type="transmembrane region" description="Helical" evidence="8">
    <location>
        <begin position="374"/>
        <end position="396"/>
    </location>
</feature>
<dbReference type="AlphaFoldDB" id="A0A6F8XKC2"/>
<evidence type="ECO:0000256" key="1">
    <source>
        <dbReference type="ARBA" id="ARBA00004141"/>
    </source>
</evidence>
<evidence type="ECO:0000256" key="5">
    <source>
        <dbReference type="ARBA" id="ARBA00022989"/>
    </source>
</evidence>
<keyword evidence="3" id="KW-0808">Transferase</keyword>
<evidence type="ECO:0000256" key="3">
    <source>
        <dbReference type="ARBA" id="ARBA00022679"/>
    </source>
</evidence>
<dbReference type="GO" id="GO:0016020">
    <property type="term" value="C:membrane"/>
    <property type="evidence" value="ECO:0007669"/>
    <property type="project" value="UniProtKB-SubCell"/>
</dbReference>
<evidence type="ECO:0000313" key="10">
    <source>
        <dbReference type="Proteomes" id="UP000502508"/>
    </source>
</evidence>
<dbReference type="EMBL" id="AP022870">
    <property type="protein sequence ID" value="BCB74266.1"/>
    <property type="molecule type" value="Genomic_DNA"/>
</dbReference>